<accession>A0A1R1SPQ2</accession>
<dbReference type="RefSeq" id="WP_065964532.1">
    <property type="nucleotide sequence ID" value="NZ_ASQP01000099.1"/>
</dbReference>
<protein>
    <submittedName>
        <fullName evidence="2">Uncharacterized protein</fullName>
    </submittedName>
</protein>
<keyword evidence="3" id="KW-1185">Reference proteome</keyword>
<dbReference type="Proteomes" id="UP000186168">
    <property type="component" value="Unassembled WGS sequence"/>
</dbReference>
<reference evidence="2 3" key="1">
    <citation type="submission" date="2013-05" db="EMBL/GenBank/DDBJ databases">
        <title>Genome sequence of Streptomyces sparsogenes DSM 40356.</title>
        <authorList>
            <person name="Coyne S."/>
            <person name="Seebeck F.P."/>
        </authorList>
    </citation>
    <scope>NUCLEOTIDE SEQUENCE [LARGE SCALE GENOMIC DNA]</scope>
    <source>
        <strain evidence="2 3">DSM 40356</strain>
    </source>
</reference>
<evidence type="ECO:0000313" key="2">
    <source>
        <dbReference type="EMBL" id="OMI40288.1"/>
    </source>
</evidence>
<evidence type="ECO:0000313" key="3">
    <source>
        <dbReference type="Proteomes" id="UP000186168"/>
    </source>
</evidence>
<name>A0A1R1SPQ2_9ACTN</name>
<evidence type="ECO:0000256" key="1">
    <source>
        <dbReference type="SAM" id="MobiDB-lite"/>
    </source>
</evidence>
<dbReference type="GeneID" id="96745093"/>
<gene>
    <name evidence="2" type="ORF">SPAR_06920</name>
</gene>
<dbReference type="AlphaFoldDB" id="A0A1R1SPQ2"/>
<feature type="compositionally biased region" description="Basic and acidic residues" evidence="1">
    <location>
        <begin position="19"/>
        <end position="28"/>
    </location>
</feature>
<proteinExistence type="predicted"/>
<dbReference type="STRING" id="67365.GCA_001704635_07678"/>
<sequence length="164" mass="18211">MHIHAYSWLGEKELFDRDAARRLPDRPRPPVTPEEQEHHRQLVEAFRRSDLPPMETAHWLLKSPRLIRRTFEEPKDAAAWLGGRLTEHAPGFHSQQEANTARLARLVASAADTLAHGGDVSVGFYVGRTSFLSLALVACSPNRFAPGVPCPRASVNGRPAGPPR</sequence>
<feature type="region of interest" description="Disordered" evidence="1">
    <location>
        <begin position="19"/>
        <end position="38"/>
    </location>
</feature>
<organism evidence="2 3">
    <name type="scientific">Streptomyces sparsogenes DSM 40356</name>
    <dbReference type="NCBI Taxonomy" id="1331668"/>
    <lineage>
        <taxon>Bacteria</taxon>
        <taxon>Bacillati</taxon>
        <taxon>Actinomycetota</taxon>
        <taxon>Actinomycetes</taxon>
        <taxon>Kitasatosporales</taxon>
        <taxon>Streptomycetaceae</taxon>
        <taxon>Streptomyces</taxon>
    </lineage>
</organism>
<dbReference type="EMBL" id="ASQP01000099">
    <property type="protein sequence ID" value="OMI40288.1"/>
    <property type="molecule type" value="Genomic_DNA"/>
</dbReference>
<comment type="caution">
    <text evidence="2">The sequence shown here is derived from an EMBL/GenBank/DDBJ whole genome shotgun (WGS) entry which is preliminary data.</text>
</comment>